<sequence length="250" mass="28792">MLDPNATNRESFQNASTDRQAVCSGNLIQSWRPPDKFYNGWYPVRQCSFPGHGSNIYAGSCPSKNTTVFRNYRVMCEICDHPDNQQRDTKELDECKYFCCKKSSVAPKDIKPLGTITRDPHHAQGDPCLPDTNWRFHDPRPVRLGGPVPANCKVHKRDWFRNEMEDFNAMANVKKKLAQRERMDRLNKEREIFEKLRQKHKQREQAIIDRQMSFPPLVPPPEKIRSSLLAVPTLAPKLSSTSAAPNQEVE</sequence>
<accession>A0AAV2HXD7</accession>
<dbReference type="AlphaFoldDB" id="A0AAV2HXD7"/>
<name>A0AAV2HXD7_LYMST</name>
<protein>
    <submittedName>
        <fullName evidence="2">Uncharacterized protein</fullName>
    </submittedName>
</protein>
<reference evidence="2 3" key="1">
    <citation type="submission" date="2024-04" db="EMBL/GenBank/DDBJ databases">
        <authorList>
            <consortium name="Genoscope - CEA"/>
            <person name="William W."/>
        </authorList>
    </citation>
    <scope>NUCLEOTIDE SEQUENCE [LARGE SCALE GENOMIC DNA]</scope>
</reference>
<feature type="coiled-coil region" evidence="1">
    <location>
        <begin position="176"/>
        <end position="203"/>
    </location>
</feature>
<dbReference type="EMBL" id="CAXITT010000315">
    <property type="protein sequence ID" value="CAL1538865.1"/>
    <property type="molecule type" value="Genomic_DNA"/>
</dbReference>
<comment type="caution">
    <text evidence="2">The sequence shown here is derived from an EMBL/GenBank/DDBJ whole genome shotgun (WGS) entry which is preliminary data.</text>
</comment>
<keyword evidence="1" id="KW-0175">Coiled coil</keyword>
<gene>
    <name evidence="2" type="ORF">GSLYS_00012686001</name>
</gene>
<evidence type="ECO:0000313" key="2">
    <source>
        <dbReference type="EMBL" id="CAL1538865.1"/>
    </source>
</evidence>
<proteinExistence type="predicted"/>
<keyword evidence="3" id="KW-1185">Reference proteome</keyword>
<evidence type="ECO:0000313" key="3">
    <source>
        <dbReference type="Proteomes" id="UP001497497"/>
    </source>
</evidence>
<organism evidence="2 3">
    <name type="scientific">Lymnaea stagnalis</name>
    <name type="common">Great pond snail</name>
    <name type="synonym">Helix stagnalis</name>
    <dbReference type="NCBI Taxonomy" id="6523"/>
    <lineage>
        <taxon>Eukaryota</taxon>
        <taxon>Metazoa</taxon>
        <taxon>Spiralia</taxon>
        <taxon>Lophotrochozoa</taxon>
        <taxon>Mollusca</taxon>
        <taxon>Gastropoda</taxon>
        <taxon>Heterobranchia</taxon>
        <taxon>Euthyneura</taxon>
        <taxon>Panpulmonata</taxon>
        <taxon>Hygrophila</taxon>
        <taxon>Lymnaeoidea</taxon>
        <taxon>Lymnaeidae</taxon>
        <taxon>Lymnaea</taxon>
    </lineage>
</organism>
<evidence type="ECO:0000256" key="1">
    <source>
        <dbReference type="SAM" id="Coils"/>
    </source>
</evidence>
<dbReference type="Proteomes" id="UP001497497">
    <property type="component" value="Unassembled WGS sequence"/>
</dbReference>